<evidence type="ECO:0000313" key="2">
    <source>
        <dbReference type="EMBL" id="PNR26558.1"/>
    </source>
</evidence>
<dbReference type="HOGENOM" id="CLU_600498_0_0_1"/>
<dbReference type="Gramene" id="Pp3c26_470V3.2">
    <property type="protein sequence ID" value="PAC:32917999.CDS.1"/>
    <property type="gene ID" value="Pp3c26_470"/>
</dbReference>
<gene>
    <name evidence="3" type="primary">LOC112277645</name>
    <name evidence="2" type="ORF">PHYPA_030038</name>
</gene>
<feature type="region of interest" description="Disordered" evidence="1">
    <location>
        <begin position="168"/>
        <end position="227"/>
    </location>
</feature>
<reference evidence="2 4" key="1">
    <citation type="journal article" date="2008" name="Science">
        <title>The Physcomitrella genome reveals evolutionary insights into the conquest of land by plants.</title>
        <authorList>
            <person name="Rensing S."/>
            <person name="Lang D."/>
            <person name="Zimmer A."/>
            <person name="Terry A."/>
            <person name="Salamov A."/>
            <person name="Shapiro H."/>
            <person name="Nishiyama T."/>
            <person name="Perroud P.-F."/>
            <person name="Lindquist E."/>
            <person name="Kamisugi Y."/>
            <person name="Tanahashi T."/>
            <person name="Sakakibara K."/>
            <person name="Fujita T."/>
            <person name="Oishi K."/>
            <person name="Shin-I T."/>
            <person name="Kuroki Y."/>
            <person name="Toyoda A."/>
            <person name="Suzuki Y."/>
            <person name="Hashimoto A."/>
            <person name="Yamaguchi K."/>
            <person name="Sugano A."/>
            <person name="Kohara Y."/>
            <person name="Fujiyama A."/>
            <person name="Anterola A."/>
            <person name="Aoki S."/>
            <person name="Ashton N."/>
            <person name="Barbazuk W.B."/>
            <person name="Barker E."/>
            <person name="Bennetzen J."/>
            <person name="Bezanilla M."/>
            <person name="Blankenship R."/>
            <person name="Cho S.H."/>
            <person name="Dutcher S."/>
            <person name="Estelle M."/>
            <person name="Fawcett J.A."/>
            <person name="Gundlach H."/>
            <person name="Hanada K."/>
            <person name="Heyl A."/>
            <person name="Hicks K.A."/>
            <person name="Hugh J."/>
            <person name="Lohr M."/>
            <person name="Mayer K."/>
            <person name="Melkozernov A."/>
            <person name="Murata T."/>
            <person name="Nelson D."/>
            <person name="Pils B."/>
            <person name="Prigge M."/>
            <person name="Reiss B."/>
            <person name="Renner T."/>
            <person name="Rombauts S."/>
            <person name="Rushton P."/>
            <person name="Sanderfoot A."/>
            <person name="Schween G."/>
            <person name="Shiu S.-H."/>
            <person name="Stueber K."/>
            <person name="Theodoulou F.L."/>
            <person name="Tu H."/>
            <person name="Van de Peer Y."/>
            <person name="Verrier P.J."/>
            <person name="Waters E."/>
            <person name="Wood A."/>
            <person name="Yang L."/>
            <person name="Cove D."/>
            <person name="Cuming A."/>
            <person name="Hasebe M."/>
            <person name="Lucas S."/>
            <person name="Mishler D.B."/>
            <person name="Reski R."/>
            <person name="Grigoriev I."/>
            <person name="Quatrano R.S."/>
            <person name="Boore J.L."/>
        </authorList>
    </citation>
    <scope>NUCLEOTIDE SEQUENCE [LARGE SCALE GENOMIC DNA]</scope>
    <source>
        <strain evidence="3 4">cv. Gransden 2004</strain>
    </source>
</reference>
<organism evidence="2">
    <name type="scientific">Physcomitrium patens</name>
    <name type="common">Spreading-leaved earth moss</name>
    <name type="synonym">Physcomitrella patens</name>
    <dbReference type="NCBI Taxonomy" id="3218"/>
    <lineage>
        <taxon>Eukaryota</taxon>
        <taxon>Viridiplantae</taxon>
        <taxon>Streptophyta</taxon>
        <taxon>Embryophyta</taxon>
        <taxon>Bryophyta</taxon>
        <taxon>Bryophytina</taxon>
        <taxon>Bryopsida</taxon>
        <taxon>Funariidae</taxon>
        <taxon>Funariales</taxon>
        <taxon>Funariaceae</taxon>
        <taxon>Physcomitrium</taxon>
    </lineage>
</organism>
<evidence type="ECO:0000256" key="1">
    <source>
        <dbReference type="SAM" id="MobiDB-lite"/>
    </source>
</evidence>
<feature type="compositionally biased region" description="Polar residues" evidence="1">
    <location>
        <begin position="65"/>
        <end position="78"/>
    </location>
</feature>
<feature type="region of interest" description="Disordered" evidence="1">
    <location>
        <begin position="112"/>
        <end position="137"/>
    </location>
</feature>
<dbReference type="EnsemblPlants" id="Pp3c26_470V3.2">
    <property type="protein sequence ID" value="PAC:32917999.CDS.1"/>
    <property type="gene ID" value="Pp3c26_470"/>
</dbReference>
<dbReference type="EnsemblPlants" id="Pp3c26_470V3.1">
    <property type="protein sequence ID" value="PAC:32917998.CDS.1"/>
    <property type="gene ID" value="Pp3c26_470"/>
</dbReference>
<reference evidence="2 4" key="2">
    <citation type="journal article" date="2018" name="Plant J.">
        <title>The Physcomitrella patens chromosome-scale assembly reveals moss genome structure and evolution.</title>
        <authorList>
            <person name="Lang D."/>
            <person name="Ullrich K.K."/>
            <person name="Murat F."/>
            <person name="Fuchs J."/>
            <person name="Jenkins J."/>
            <person name="Haas F.B."/>
            <person name="Piednoel M."/>
            <person name="Gundlach H."/>
            <person name="Van Bel M."/>
            <person name="Meyberg R."/>
            <person name="Vives C."/>
            <person name="Morata J."/>
            <person name="Symeonidi A."/>
            <person name="Hiss M."/>
            <person name="Muchero W."/>
            <person name="Kamisugi Y."/>
            <person name="Saleh O."/>
            <person name="Blanc G."/>
            <person name="Decker E.L."/>
            <person name="van Gessel N."/>
            <person name="Grimwood J."/>
            <person name="Hayes R.D."/>
            <person name="Graham S.W."/>
            <person name="Gunter L.E."/>
            <person name="McDaniel S.F."/>
            <person name="Hoernstein S.N.W."/>
            <person name="Larsson A."/>
            <person name="Li F.W."/>
            <person name="Perroud P.F."/>
            <person name="Phillips J."/>
            <person name="Ranjan P."/>
            <person name="Rokshar D.S."/>
            <person name="Rothfels C.J."/>
            <person name="Schneider L."/>
            <person name="Shu S."/>
            <person name="Stevenson D.W."/>
            <person name="Thummler F."/>
            <person name="Tillich M."/>
            <person name="Villarreal Aguilar J.C."/>
            <person name="Widiez T."/>
            <person name="Wong G.K."/>
            <person name="Wymore A."/>
            <person name="Zhang Y."/>
            <person name="Zimmer A.D."/>
            <person name="Quatrano R.S."/>
            <person name="Mayer K.F.X."/>
            <person name="Goodstein D."/>
            <person name="Casacuberta J.M."/>
            <person name="Vandepoele K."/>
            <person name="Reski R."/>
            <person name="Cuming A.C."/>
            <person name="Tuskan G.A."/>
            <person name="Maumus F."/>
            <person name="Salse J."/>
            <person name="Schmutz J."/>
            <person name="Rensing S.A."/>
        </authorList>
    </citation>
    <scope>NUCLEOTIDE SEQUENCE [LARGE SCALE GENOMIC DNA]</scope>
    <source>
        <strain evidence="3 4">cv. Gransden 2004</strain>
    </source>
</reference>
<keyword evidence="4" id="KW-1185">Reference proteome</keyword>
<dbReference type="EMBL" id="ABEU02000026">
    <property type="protein sequence ID" value="PNR26558.1"/>
    <property type="molecule type" value="Genomic_DNA"/>
</dbReference>
<evidence type="ECO:0000313" key="4">
    <source>
        <dbReference type="Proteomes" id="UP000006727"/>
    </source>
</evidence>
<feature type="compositionally biased region" description="Polar residues" evidence="1">
    <location>
        <begin position="173"/>
        <end position="182"/>
    </location>
</feature>
<dbReference type="OrthoDB" id="10685537at2759"/>
<name>A9T146_PHYPA</name>
<evidence type="ECO:0008006" key="5">
    <source>
        <dbReference type="Google" id="ProtNLM"/>
    </source>
</evidence>
<sequence length="456" mass="47710">MDTLGTGRDSSNTVRDGDVVTNPRYIGQSAGIHSTGYDGRGPAEESRYGATPLGAGNVRNDQVSGAQPSYTGQTTSGAWPTPVAPPNAHRSDLVGQGRGLDSHSREGMVENRMHNVGTGPNSGTNQDAYGASGYGESRKEGVMHRMADAMGMGPHAGAHHTSGAQHAVLGYNPNENHPSSNMGFGGGLGHPTNTTAGIDQSHGLGSHAVTGTHDGQQLGNGQVPPGILGERRVEPGYDASQGQMGSNYHGVQGTEGNYDASNTGAYPESHTGRINPNSTMGDTGLDRYTPAYSHHDMTDTGLGHHSHPGSNTGYSYETKTDSVDGYPQNTMGSGTGLGHQSDISGHPHETLGNRMEETVGGRRHDYNERVGKSFEDTSYDEKLSGFDGTRTNAGAGEHDVTKTGAVGYGATRTGDASVYDATNVDHAHRHADADVSGTQQPEKKGFVGKIKDMIHH</sequence>
<feature type="region of interest" description="Disordered" evidence="1">
    <location>
        <begin position="65"/>
        <end position="89"/>
    </location>
</feature>
<feature type="compositionally biased region" description="Polar residues" evidence="1">
    <location>
        <begin position="118"/>
        <end position="127"/>
    </location>
</feature>
<reference evidence="3" key="3">
    <citation type="submission" date="2020-12" db="UniProtKB">
        <authorList>
            <consortium name="EnsemblPlants"/>
        </authorList>
    </citation>
    <scope>IDENTIFICATION</scope>
</reference>
<proteinExistence type="predicted"/>
<dbReference type="Gramene" id="Pp3c26_470V3.1">
    <property type="protein sequence ID" value="PAC:32917998.CDS.1"/>
    <property type="gene ID" value="Pp3c26_470"/>
</dbReference>
<evidence type="ECO:0000313" key="3">
    <source>
        <dbReference type="EnsemblPlants" id="PAC:32917998.CDS.1"/>
    </source>
</evidence>
<feature type="region of interest" description="Disordered" evidence="1">
    <location>
        <begin position="1"/>
        <end position="24"/>
    </location>
</feature>
<dbReference type="PaxDb" id="3218-PP1S149_49V6.1"/>
<accession>A9T146</accession>
<dbReference type="Proteomes" id="UP000006727">
    <property type="component" value="Chromosome 26"/>
</dbReference>
<protein>
    <recommendedName>
        <fullName evidence="5">Dehydrin</fullName>
    </recommendedName>
</protein>
<dbReference type="AlphaFoldDB" id="A9T146"/>